<comment type="caution">
    <text evidence="7">The sequence shown here is derived from an EMBL/GenBank/DDBJ whole genome shotgun (WGS) entry which is preliminary data.</text>
</comment>
<proteinExistence type="predicted"/>
<evidence type="ECO:0000259" key="6">
    <source>
        <dbReference type="Pfam" id="PF00724"/>
    </source>
</evidence>
<evidence type="ECO:0000256" key="3">
    <source>
        <dbReference type="ARBA" id="ARBA00022643"/>
    </source>
</evidence>
<dbReference type="AlphaFoldDB" id="M2ZTM3"/>
<keyword evidence="5" id="KW-0560">Oxidoreductase</keyword>
<name>M2ZTM3_9PROT</name>
<evidence type="ECO:0000256" key="1">
    <source>
        <dbReference type="ARBA" id="ARBA00001917"/>
    </source>
</evidence>
<accession>M2ZTM3</accession>
<dbReference type="GO" id="GO:0010181">
    <property type="term" value="F:FMN binding"/>
    <property type="evidence" value="ECO:0007669"/>
    <property type="project" value="InterPro"/>
</dbReference>
<keyword evidence="3" id="KW-0288">FMN</keyword>
<gene>
    <name evidence="7" type="ORF">H261_06706</name>
</gene>
<evidence type="ECO:0000313" key="8">
    <source>
        <dbReference type="Proteomes" id="UP000011744"/>
    </source>
</evidence>
<keyword evidence="2" id="KW-0285">Flavoprotein</keyword>
<dbReference type="SUPFAM" id="SSF51395">
    <property type="entry name" value="FMN-linked oxidoreductases"/>
    <property type="match status" value="1"/>
</dbReference>
<sequence length="378" mass="40178">MTTQPRLFQPLSLRGLTVPNRVAVAPMCQYSAADGVPQDWHLMHYGALAASGPGMVVIEATGVAPEGRISPRCLGLYDEITEAGFTRLVKAIKGFGGGGAVGVQLGHAGRKGGAAPPWEGGKFSPDGWPTVSASAIAFDDGWPAPRAATRDDLARLKQAFVDSARRALRAGFDLIELHSAHGYLLHQFLSPLSNRRDDEYGGSLDNRMRFPLEVIRAVRAVWPQDKPLGLRISATDWAEGGWDCDQAVEYAKEFKAAGIGYVCVSSGGLVSYAKVPVGPGYQIDLAARIRREAGIPTRAVGLIATPLQAEAALADGAADLIAIGRGFLDNPRWVWHAAQALGAEMSYPPQYRAAGTRAWPGAALARPGLAAAEERDYA</sequence>
<dbReference type="PATRIC" id="fig|1244869.3.peg.1350"/>
<dbReference type="InterPro" id="IPR044152">
    <property type="entry name" value="YqjM-like"/>
</dbReference>
<feature type="domain" description="NADH:flavin oxidoreductase/NADH oxidase N-terminal" evidence="6">
    <location>
        <begin position="7"/>
        <end position="341"/>
    </location>
</feature>
<comment type="cofactor">
    <cofactor evidence="1">
        <name>FMN</name>
        <dbReference type="ChEBI" id="CHEBI:58210"/>
    </cofactor>
</comment>
<keyword evidence="8" id="KW-1185">Reference proteome</keyword>
<dbReference type="RefSeq" id="WP_008615664.1">
    <property type="nucleotide sequence ID" value="NZ_AONQ01000013.1"/>
</dbReference>
<reference evidence="7 8" key="1">
    <citation type="journal article" date="2014" name="Genome Announc.">
        <title>Draft Genome Sequence of Magnetospirillum sp. Strain SO-1, a Freshwater Magnetotactic Bacterium Isolated from the Ol'khovka River, Russia.</title>
        <authorList>
            <person name="Grouzdev D.S."/>
            <person name="Dziuba M.V."/>
            <person name="Sukhacheva M.S."/>
            <person name="Mardanov A.V."/>
            <person name="Beletskiy A.V."/>
            <person name="Kuznetsov B.B."/>
            <person name="Skryabin K.G."/>
        </authorList>
    </citation>
    <scope>NUCLEOTIDE SEQUENCE [LARGE SCALE GENOMIC DNA]</scope>
    <source>
        <strain evidence="7 8">SO-1</strain>
    </source>
</reference>
<dbReference type="STRING" id="1244869.H261_06706"/>
<dbReference type="OrthoDB" id="9804454at2"/>
<keyword evidence="4" id="KW-0521">NADP</keyword>
<dbReference type="Proteomes" id="UP000011744">
    <property type="component" value="Unassembled WGS sequence"/>
</dbReference>
<protein>
    <submittedName>
        <fullName evidence="7">NADH:flavin oxidoreductase</fullName>
    </submittedName>
</protein>
<dbReference type="Gene3D" id="3.20.20.70">
    <property type="entry name" value="Aldolase class I"/>
    <property type="match status" value="1"/>
</dbReference>
<dbReference type="eggNOG" id="COG1902">
    <property type="taxonomic scope" value="Bacteria"/>
</dbReference>
<evidence type="ECO:0000256" key="4">
    <source>
        <dbReference type="ARBA" id="ARBA00022857"/>
    </source>
</evidence>
<dbReference type="InterPro" id="IPR013785">
    <property type="entry name" value="Aldolase_TIM"/>
</dbReference>
<evidence type="ECO:0000256" key="2">
    <source>
        <dbReference type="ARBA" id="ARBA00022630"/>
    </source>
</evidence>
<evidence type="ECO:0000313" key="7">
    <source>
        <dbReference type="EMBL" id="EME70727.1"/>
    </source>
</evidence>
<dbReference type="EMBL" id="AONQ01000013">
    <property type="protein sequence ID" value="EME70727.1"/>
    <property type="molecule type" value="Genomic_DNA"/>
</dbReference>
<dbReference type="GO" id="GO:0003959">
    <property type="term" value="F:NADPH dehydrogenase activity"/>
    <property type="evidence" value="ECO:0007669"/>
    <property type="project" value="InterPro"/>
</dbReference>
<dbReference type="PANTHER" id="PTHR43303:SF4">
    <property type="entry name" value="NADPH DEHYDROGENASE C23G7.10C-RELATED"/>
    <property type="match status" value="1"/>
</dbReference>
<dbReference type="Pfam" id="PF00724">
    <property type="entry name" value="Oxidored_FMN"/>
    <property type="match status" value="1"/>
</dbReference>
<organism evidence="7 8">
    <name type="scientific">Paramagnetospirillum caucaseum</name>
    <dbReference type="NCBI Taxonomy" id="1244869"/>
    <lineage>
        <taxon>Bacteria</taxon>
        <taxon>Pseudomonadati</taxon>
        <taxon>Pseudomonadota</taxon>
        <taxon>Alphaproteobacteria</taxon>
        <taxon>Rhodospirillales</taxon>
        <taxon>Magnetospirillaceae</taxon>
        <taxon>Paramagnetospirillum</taxon>
    </lineage>
</organism>
<dbReference type="GO" id="GO:0050661">
    <property type="term" value="F:NADP binding"/>
    <property type="evidence" value="ECO:0007669"/>
    <property type="project" value="InterPro"/>
</dbReference>
<dbReference type="PANTHER" id="PTHR43303">
    <property type="entry name" value="NADPH DEHYDROGENASE C23G7.10C-RELATED"/>
    <property type="match status" value="1"/>
</dbReference>
<dbReference type="CDD" id="cd02932">
    <property type="entry name" value="OYE_YqiM_FMN"/>
    <property type="match status" value="1"/>
</dbReference>
<evidence type="ECO:0000256" key="5">
    <source>
        <dbReference type="ARBA" id="ARBA00023002"/>
    </source>
</evidence>
<dbReference type="InterPro" id="IPR001155">
    <property type="entry name" value="OxRdtase_FMN_N"/>
</dbReference>